<evidence type="ECO:0000313" key="4">
    <source>
        <dbReference type="EMBL" id="GFT33945.1"/>
    </source>
</evidence>
<dbReference type="PANTHER" id="PTHR11412:SF136">
    <property type="entry name" value="CD109 ANTIGEN"/>
    <property type="match status" value="1"/>
</dbReference>
<accession>A0A8X6NTH0</accession>
<name>A0A8X6NTH0_NEPPI</name>
<dbReference type="InterPro" id="IPR050473">
    <property type="entry name" value="A2M/Complement_sys"/>
</dbReference>
<evidence type="ECO:0000313" key="5">
    <source>
        <dbReference type="Proteomes" id="UP000887013"/>
    </source>
</evidence>
<protein>
    <submittedName>
        <fullName evidence="4">Alpha-1-macroglobulin</fullName>
    </submittedName>
</protein>
<dbReference type="Proteomes" id="UP000887013">
    <property type="component" value="Unassembled WGS sequence"/>
</dbReference>
<reference evidence="4" key="1">
    <citation type="submission" date="2020-08" db="EMBL/GenBank/DDBJ databases">
        <title>Multicomponent nature underlies the extraordinary mechanical properties of spider dragline silk.</title>
        <authorList>
            <person name="Kono N."/>
            <person name="Nakamura H."/>
            <person name="Mori M."/>
            <person name="Yoshida Y."/>
            <person name="Ohtoshi R."/>
            <person name="Malay A.D."/>
            <person name="Moran D.A.P."/>
            <person name="Tomita M."/>
            <person name="Numata K."/>
            <person name="Arakawa K."/>
        </authorList>
    </citation>
    <scope>NUCLEOTIDE SEQUENCE</scope>
</reference>
<keyword evidence="1" id="KW-0732">Signal</keyword>
<organism evidence="4 5">
    <name type="scientific">Nephila pilipes</name>
    <name type="common">Giant wood spider</name>
    <name type="synonym">Nephila maculata</name>
    <dbReference type="NCBI Taxonomy" id="299642"/>
    <lineage>
        <taxon>Eukaryota</taxon>
        <taxon>Metazoa</taxon>
        <taxon>Ecdysozoa</taxon>
        <taxon>Arthropoda</taxon>
        <taxon>Chelicerata</taxon>
        <taxon>Arachnida</taxon>
        <taxon>Araneae</taxon>
        <taxon>Araneomorphae</taxon>
        <taxon>Entelegynae</taxon>
        <taxon>Araneoidea</taxon>
        <taxon>Nephilidae</taxon>
        <taxon>Nephila</taxon>
    </lineage>
</organism>
<dbReference type="OrthoDB" id="10070472at2759"/>
<keyword evidence="2" id="KW-0882">Thioester bond</keyword>
<dbReference type="Gene3D" id="2.60.40.1930">
    <property type="match status" value="1"/>
</dbReference>
<evidence type="ECO:0000256" key="2">
    <source>
        <dbReference type="ARBA" id="ARBA00022966"/>
    </source>
</evidence>
<gene>
    <name evidence="4" type="primary">A1m_5</name>
    <name evidence="4" type="ORF">NPIL_263591</name>
</gene>
<sequence>KFRVLKFDQNLKPSNKANDTADVYVEDPQGTRLFQFTGVQLGKGIQQRQFLLADEPTLGSWTISVDNGKDSQSTTFEVKEYSKYIQSF</sequence>
<proteinExistence type="predicted"/>
<feature type="non-terminal residue" evidence="4">
    <location>
        <position position="1"/>
    </location>
</feature>
<feature type="domain" description="Macroglobulin" evidence="3">
    <location>
        <begin position="1"/>
        <end position="78"/>
    </location>
</feature>
<comment type="caution">
    <text evidence="4">The sequence shown here is derived from an EMBL/GenBank/DDBJ whole genome shotgun (WGS) entry which is preliminary data.</text>
</comment>
<dbReference type="PANTHER" id="PTHR11412">
    <property type="entry name" value="MACROGLOBULIN / COMPLEMENT"/>
    <property type="match status" value="1"/>
</dbReference>
<dbReference type="EMBL" id="BMAW01013427">
    <property type="protein sequence ID" value="GFT33945.1"/>
    <property type="molecule type" value="Genomic_DNA"/>
</dbReference>
<keyword evidence="5" id="KW-1185">Reference proteome</keyword>
<evidence type="ECO:0000256" key="1">
    <source>
        <dbReference type="ARBA" id="ARBA00022729"/>
    </source>
</evidence>
<dbReference type="InterPro" id="IPR002890">
    <property type="entry name" value="MG2"/>
</dbReference>
<dbReference type="GO" id="GO:0004866">
    <property type="term" value="F:endopeptidase inhibitor activity"/>
    <property type="evidence" value="ECO:0007669"/>
    <property type="project" value="InterPro"/>
</dbReference>
<evidence type="ECO:0000259" key="3">
    <source>
        <dbReference type="Pfam" id="PF01835"/>
    </source>
</evidence>
<dbReference type="AlphaFoldDB" id="A0A8X6NTH0"/>
<dbReference type="Pfam" id="PF01835">
    <property type="entry name" value="MG2"/>
    <property type="match status" value="1"/>
</dbReference>